<accession>A0A0W1AGA6</accession>
<organism evidence="1 2">
    <name type="scientific">Legionella waltersii</name>
    <dbReference type="NCBI Taxonomy" id="66969"/>
    <lineage>
        <taxon>Bacteria</taxon>
        <taxon>Pseudomonadati</taxon>
        <taxon>Pseudomonadota</taxon>
        <taxon>Gammaproteobacteria</taxon>
        <taxon>Legionellales</taxon>
        <taxon>Legionellaceae</taxon>
        <taxon>Legionella</taxon>
    </lineage>
</organism>
<proteinExistence type="predicted"/>
<keyword evidence="2" id="KW-1185">Reference proteome</keyword>
<gene>
    <name evidence="1" type="ORF">Lwal_1082</name>
</gene>
<evidence type="ECO:0000313" key="2">
    <source>
        <dbReference type="Proteomes" id="UP000054729"/>
    </source>
</evidence>
<sequence>MNNHDQMDKAIEEELHEAKRLLEYPLKMDRAAQSPTLSILDKGRQQKITIAC</sequence>
<dbReference type="AlphaFoldDB" id="A0A0W1AGA6"/>
<name>A0A0W1AGA6_9GAMM</name>
<dbReference type="EMBL" id="LNZB01000031">
    <property type="protein sequence ID" value="KTD80385.1"/>
    <property type="molecule type" value="Genomic_DNA"/>
</dbReference>
<dbReference type="STRING" id="66969.Lwal_1082"/>
<reference evidence="1 2" key="1">
    <citation type="submission" date="2015-11" db="EMBL/GenBank/DDBJ databases">
        <title>Genomic analysis of 38 Legionella species identifies large and diverse effector repertoires.</title>
        <authorList>
            <person name="Burstein D."/>
            <person name="Amaro F."/>
            <person name="Zusman T."/>
            <person name="Lifshitz Z."/>
            <person name="Cohen O."/>
            <person name="Gilbert J.A."/>
            <person name="Pupko T."/>
            <person name="Shuman H.A."/>
            <person name="Segal G."/>
        </authorList>
    </citation>
    <scope>NUCLEOTIDE SEQUENCE [LARGE SCALE GENOMIC DNA]</scope>
    <source>
        <strain evidence="1 2">ATCC 51914</strain>
    </source>
</reference>
<protein>
    <submittedName>
        <fullName evidence="1">Uncharacterized protein</fullName>
    </submittedName>
</protein>
<comment type="caution">
    <text evidence="1">The sequence shown here is derived from an EMBL/GenBank/DDBJ whole genome shotgun (WGS) entry which is preliminary data.</text>
</comment>
<dbReference type="Proteomes" id="UP000054729">
    <property type="component" value="Unassembled WGS sequence"/>
</dbReference>
<evidence type="ECO:0000313" key="1">
    <source>
        <dbReference type="EMBL" id="KTD80385.1"/>
    </source>
</evidence>